<evidence type="ECO:0000313" key="3">
    <source>
        <dbReference type="Proteomes" id="UP000685013"/>
    </source>
</evidence>
<dbReference type="NCBIfam" id="TIGR00756">
    <property type="entry name" value="PPR"/>
    <property type="match status" value="1"/>
</dbReference>
<dbReference type="GO" id="GO:0009451">
    <property type="term" value="P:RNA modification"/>
    <property type="evidence" value="ECO:0007669"/>
    <property type="project" value="InterPro"/>
</dbReference>
<dbReference type="AlphaFoldDB" id="A0AAV6MYE4"/>
<dbReference type="Proteomes" id="UP000685013">
    <property type="component" value="Chromosome 11"/>
</dbReference>
<keyword evidence="3" id="KW-1185">Reference proteome</keyword>
<comment type="caution">
    <text evidence="2">The sequence shown here is derived from an EMBL/GenBank/DDBJ whole genome shotgun (WGS) entry which is preliminary data.</text>
</comment>
<name>A0AAV6MYE4_9ROSI</name>
<dbReference type="PANTHER" id="PTHR47926">
    <property type="entry name" value="PENTATRICOPEPTIDE REPEAT-CONTAINING PROTEIN"/>
    <property type="match status" value="1"/>
</dbReference>
<dbReference type="InterPro" id="IPR002885">
    <property type="entry name" value="PPR_rpt"/>
</dbReference>
<dbReference type="EMBL" id="JAGKQH010000011">
    <property type="protein sequence ID" value="KAG6588880.1"/>
    <property type="molecule type" value="Genomic_DNA"/>
</dbReference>
<proteinExistence type="predicted"/>
<dbReference type="Pfam" id="PF13041">
    <property type="entry name" value="PPR_2"/>
    <property type="match status" value="1"/>
</dbReference>
<dbReference type="PROSITE" id="PS51375">
    <property type="entry name" value="PPR"/>
    <property type="match status" value="1"/>
</dbReference>
<evidence type="ECO:0000313" key="2">
    <source>
        <dbReference type="EMBL" id="KAG6588880.1"/>
    </source>
</evidence>
<gene>
    <name evidence="2" type="primary">PCMP-H36</name>
    <name evidence="2" type="ORF">SDJN03_17445</name>
</gene>
<organism evidence="2 3">
    <name type="scientific">Cucurbita argyrosperma subsp. sororia</name>
    <dbReference type="NCBI Taxonomy" id="37648"/>
    <lineage>
        <taxon>Eukaryota</taxon>
        <taxon>Viridiplantae</taxon>
        <taxon>Streptophyta</taxon>
        <taxon>Embryophyta</taxon>
        <taxon>Tracheophyta</taxon>
        <taxon>Spermatophyta</taxon>
        <taxon>Magnoliopsida</taxon>
        <taxon>eudicotyledons</taxon>
        <taxon>Gunneridae</taxon>
        <taxon>Pentapetalae</taxon>
        <taxon>rosids</taxon>
        <taxon>fabids</taxon>
        <taxon>Cucurbitales</taxon>
        <taxon>Cucurbitaceae</taxon>
        <taxon>Cucurbiteae</taxon>
        <taxon>Cucurbita</taxon>
    </lineage>
</organism>
<accession>A0AAV6MYE4</accession>
<protein>
    <submittedName>
        <fullName evidence="2">Pentatricopeptide repeat-containing protein</fullName>
    </submittedName>
</protein>
<dbReference type="GO" id="GO:0003723">
    <property type="term" value="F:RNA binding"/>
    <property type="evidence" value="ECO:0007669"/>
    <property type="project" value="InterPro"/>
</dbReference>
<dbReference type="InterPro" id="IPR046960">
    <property type="entry name" value="PPR_At4g14850-like_plant"/>
</dbReference>
<reference evidence="2 3" key="1">
    <citation type="journal article" date="2021" name="Hortic Res">
        <title>The domestication of Cucurbita argyrosperma as revealed by the genome of its wild relative.</title>
        <authorList>
            <person name="Barrera-Redondo J."/>
            <person name="Sanchez-de la Vega G."/>
            <person name="Aguirre-Liguori J.A."/>
            <person name="Castellanos-Morales G."/>
            <person name="Gutierrez-Guerrero Y.T."/>
            <person name="Aguirre-Dugua X."/>
            <person name="Aguirre-Planter E."/>
            <person name="Tenaillon M.I."/>
            <person name="Lira-Saade R."/>
            <person name="Eguiarte L.E."/>
        </authorList>
    </citation>
    <scope>NUCLEOTIDE SEQUENCE [LARGE SCALE GENOMIC DNA]</scope>
    <source>
        <strain evidence="2">JBR-2021</strain>
    </source>
</reference>
<feature type="non-terminal residue" evidence="2">
    <location>
        <position position="1"/>
    </location>
</feature>
<sequence length="313" mass="35836">MLYGEFGAPYRLHSISEEAQSCSIRHQSLFESLSGDGNSEQEDFTINHSLDLNESKPQQLGNALCSRKTSSDLKHFLAGFCNIDPLRSSLVQKSCSKKFSKLQHHPSMVIILLMPILSRLVSVKIYASLTSRSVTFYGEEIFSTHIRELFDGMVERRAVSWTILICGCLQSNQSKEACRLYADMRRGGNEPDYEISDFVIRGFDEAEKLMAQMPFESDEIMWFNSCRTGQWDNVSKVKKVMRDRGVSKVPAYSWVEIKHQTHVFSATDKSHPRTKKILRKIDALTMQMDKKGYKPDITLALHDMDKDINIEFL</sequence>
<evidence type="ECO:0000256" key="1">
    <source>
        <dbReference type="PROSITE-ProRule" id="PRU00708"/>
    </source>
</evidence>
<feature type="repeat" description="PPR" evidence="1">
    <location>
        <begin position="157"/>
        <end position="191"/>
    </location>
</feature>